<name>A0AAE1P897_9EUCA</name>
<evidence type="ECO:0000313" key="2">
    <source>
        <dbReference type="Proteomes" id="UP001292094"/>
    </source>
</evidence>
<comment type="caution">
    <text evidence="1">The sequence shown here is derived from an EMBL/GenBank/DDBJ whole genome shotgun (WGS) entry which is preliminary data.</text>
</comment>
<dbReference type="EMBL" id="JAWZYT010002720">
    <property type="protein sequence ID" value="KAK4302497.1"/>
    <property type="molecule type" value="Genomic_DNA"/>
</dbReference>
<evidence type="ECO:0000313" key="1">
    <source>
        <dbReference type="EMBL" id="KAK4302497.1"/>
    </source>
</evidence>
<proteinExistence type="predicted"/>
<reference evidence="1" key="1">
    <citation type="submission" date="2023-11" db="EMBL/GenBank/DDBJ databases">
        <title>Genome assemblies of two species of porcelain crab, Petrolisthes cinctipes and Petrolisthes manimaculis (Anomura: Porcellanidae).</title>
        <authorList>
            <person name="Angst P."/>
        </authorList>
    </citation>
    <scope>NUCLEOTIDE SEQUENCE</scope>
    <source>
        <strain evidence="1">PB745_02</strain>
        <tissue evidence="1">Gill</tissue>
    </source>
</reference>
<accession>A0AAE1P897</accession>
<keyword evidence="2" id="KW-1185">Reference proteome</keyword>
<gene>
    <name evidence="1" type="ORF">Pmani_025425</name>
</gene>
<sequence>MRRASFRNGALGADRLEEEVFIRKILAQPCKVPIANYVSQGGFGRGFGIRRSGVRRPLHDPDEPGALVLYLPTQLSATEKLTANLEKLEPGGGSGGGSNVVLSVVASPERELACRDKQVVAGSALCTCHRFWDQGGD</sequence>
<dbReference type="AlphaFoldDB" id="A0AAE1P897"/>
<dbReference type="Proteomes" id="UP001292094">
    <property type="component" value="Unassembled WGS sequence"/>
</dbReference>
<protein>
    <submittedName>
        <fullName evidence="1">Uncharacterized protein</fullName>
    </submittedName>
</protein>
<organism evidence="1 2">
    <name type="scientific">Petrolisthes manimaculis</name>
    <dbReference type="NCBI Taxonomy" id="1843537"/>
    <lineage>
        <taxon>Eukaryota</taxon>
        <taxon>Metazoa</taxon>
        <taxon>Ecdysozoa</taxon>
        <taxon>Arthropoda</taxon>
        <taxon>Crustacea</taxon>
        <taxon>Multicrustacea</taxon>
        <taxon>Malacostraca</taxon>
        <taxon>Eumalacostraca</taxon>
        <taxon>Eucarida</taxon>
        <taxon>Decapoda</taxon>
        <taxon>Pleocyemata</taxon>
        <taxon>Anomura</taxon>
        <taxon>Galatheoidea</taxon>
        <taxon>Porcellanidae</taxon>
        <taxon>Petrolisthes</taxon>
    </lineage>
</organism>